<feature type="region of interest" description="Disordered" evidence="2">
    <location>
        <begin position="246"/>
        <end position="275"/>
    </location>
</feature>
<dbReference type="EMBL" id="JWZX01000962">
    <property type="protein sequence ID" value="KOO35166.1"/>
    <property type="molecule type" value="Genomic_DNA"/>
</dbReference>
<evidence type="ECO:0000313" key="4">
    <source>
        <dbReference type="EMBL" id="KOO35166.1"/>
    </source>
</evidence>
<evidence type="ECO:0000259" key="3">
    <source>
        <dbReference type="Pfam" id="PF03184"/>
    </source>
</evidence>
<keyword evidence="5" id="KW-1185">Reference proteome</keyword>
<dbReference type="Proteomes" id="UP000037460">
    <property type="component" value="Unassembled WGS sequence"/>
</dbReference>
<dbReference type="GO" id="GO:0003676">
    <property type="term" value="F:nucleic acid binding"/>
    <property type="evidence" value="ECO:0007669"/>
    <property type="project" value="InterPro"/>
</dbReference>
<feature type="compositionally biased region" description="Basic and acidic residues" evidence="2">
    <location>
        <begin position="252"/>
        <end position="269"/>
    </location>
</feature>
<organism evidence="4 5">
    <name type="scientific">Chrysochromulina tobinii</name>
    <dbReference type="NCBI Taxonomy" id="1460289"/>
    <lineage>
        <taxon>Eukaryota</taxon>
        <taxon>Haptista</taxon>
        <taxon>Haptophyta</taxon>
        <taxon>Prymnesiophyceae</taxon>
        <taxon>Prymnesiales</taxon>
        <taxon>Chrysochromulinaceae</taxon>
        <taxon>Chrysochromulina</taxon>
    </lineage>
</organism>
<feature type="compositionally biased region" description="Basic and acidic residues" evidence="2">
    <location>
        <begin position="764"/>
        <end position="777"/>
    </location>
</feature>
<feature type="coiled-coil region" evidence="1">
    <location>
        <begin position="631"/>
        <end position="658"/>
    </location>
</feature>
<feature type="region of interest" description="Disordered" evidence="2">
    <location>
        <begin position="717"/>
        <end position="779"/>
    </location>
</feature>
<sequence length="865" mass="94642">MRRSLTRLMEQVWALDGPDRDQAGFGLDRWLVRSDYIAAYEFAVKGNDDFAARRIFSEQDDALIKEGCDLAAASGLGLDFITVRDIMNIFIAKEDLKDPFSGHLYKPTLTFVRKWAKRVGVKVYKTSSISKERAIKATVEIRDEWFGLVETYVRELHARGLIPWATYDHIPDSCKYNYDEEAPNPEKGRAKVLASKRNDPALRRLFDLGHDGKMAVHVTDGMTTCADGRLCATYLLKARGGGSAKKAAAKRKAGEEVKRLEPKDADKSNLLDAGAPDGETLNIGIGVTPNGSMTLEEFPFWCRHFNEYCVLPTQGGRIEDNGVVIKEGGQPVLLFIDAHASRWGPSAFAYLMENNIFPICVPSHTTIWSQPNDAGCNAAAKHWFGTIVREQSASIETAKGKEAFNAVFRASVVAWRKELAEGLSSAARTNAIKSAWRRVGLGGKLNPNCEMWTAAIATFGEGSMLHTSLRTIRAAIFAAADAAAAEEDAASDAASAHADEDVDMQPAAAPLRLVLGLSAEQMLQAERSERLLTALRDARTMSVELRGATDDFDVKALEVTAVAQRRGTRIVITPTDEDGEAVTLFTSQLEDHCDEDVKRVCLQYRLAREVGSSSSVSLAKQQARERRLKLALVAEQAKQLHEAQLEELRARVEARVKETGELDAELWRQVRVLHATPPPVVIDGVLVRCSVALTTSLLNSLTLVSAMAEKLANHASTVMQGEAAKKRRKGVPTAPNTGRGATGHEAHEQNVQLRADRAAAAAKKKTDAEARQADKAAKKQAALDSERAAFEERAAGVLRKLVEQCDGDFAALSVTNRSVLIRWYGGNAPKRPRANGADDDEMAEEWAKVSDGKNLEEDLVAWDAG</sequence>
<comment type="caution">
    <text evidence="4">The sequence shown here is derived from an EMBL/GenBank/DDBJ whole genome shotgun (WGS) entry which is preliminary data.</text>
</comment>
<protein>
    <recommendedName>
        <fullName evidence="3">DDE-1 domain-containing protein</fullName>
    </recommendedName>
</protein>
<dbReference type="InterPro" id="IPR004875">
    <property type="entry name" value="DDE_SF_endonuclease_dom"/>
</dbReference>
<reference evidence="5" key="1">
    <citation type="journal article" date="2015" name="PLoS Genet.">
        <title>Genome Sequence and Transcriptome Analyses of Chrysochromulina tobin: Metabolic Tools for Enhanced Algal Fitness in the Prominent Order Prymnesiales (Haptophyceae).</title>
        <authorList>
            <person name="Hovde B.T."/>
            <person name="Deodato C.R."/>
            <person name="Hunsperger H.M."/>
            <person name="Ryken S.A."/>
            <person name="Yost W."/>
            <person name="Jha R.K."/>
            <person name="Patterson J."/>
            <person name="Monnat R.J. Jr."/>
            <person name="Barlow S.B."/>
            <person name="Starkenburg S.R."/>
            <person name="Cattolico R.A."/>
        </authorList>
    </citation>
    <scope>NUCLEOTIDE SEQUENCE</scope>
    <source>
        <strain evidence="5">CCMP291</strain>
    </source>
</reference>
<accession>A0A0M0K8I3</accession>
<proteinExistence type="predicted"/>
<name>A0A0M0K8I3_9EUKA</name>
<keyword evidence="1" id="KW-0175">Coiled coil</keyword>
<feature type="non-terminal residue" evidence="4">
    <location>
        <position position="865"/>
    </location>
</feature>
<dbReference type="Pfam" id="PF03184">
    <property type="entry name" value="DDE_1"/>
    <property type="match status" value="1"/>
</dbReference>
<gene>
    <name evidence="4" type="ORF">Ctob_014216</name>
</gene>
<feature type="domain" description="DDE-1" evidence="3">
    <location>
        <begin position="279"/>
        <end position="390"/>
    </location>
</feature>
<evidence type="ECO:0000256" key="2">
    <source>
        <dbReference type="SAM" id="MobiDB-lite"/>
    </source>
</evidence>
<evidence type="ECO:0000313" key="5">
    <source>
        <dbReference type="Proteomes" id="UP000037460"/>
    </source>
</evidence>
<dbReference type="OrthoDB" id="4207519at2759"/>
<evidence type="ECO:0000256" key="1">
    <source>
        <dbReference type="SAM" id="Coils"/>
    </source>
</evidence>
<dbReference type="AlphaFoldDB" id="A0A0M0K8I3"/>